<reference evidence="1" key="1">
    <citation type="submission" date="2020-05" db="EMBL/GenBank/DDBJ databases">
        <authorList>
            <person name="Chiriac C."/>
            <person name="Salcher M."/>
            <person name="Ghai R."/>
            <person name="Kavagutti S V."/>
        </authorList>
    </citation>
    <scope>NUCLEOTIDE SEQUENCE</scope>
</reference>
<sequence length="289" mass="32310">MEWLYDHPAQGRNSAVNISEFDPAYPDRPALHRAGRWLMDAGMLEETPQRLGGGLMLRLAPAGADQVRWYRDQRDDHAAKERNCERALLAWLYEQRGEGIDSPVAHTFLEDWRATFWGEPFTTRDVDRATKYLRDLGFLQGEASWGGGVMRPTITSAGVSYVRGGMKDQELSSGAIYNIHVGSNSGQLQAGDGQFTQTQAQGLHAQELREMFQAMREAVFQVSEDDDRDALELQVRDLEEEVTKPTPDPALIEQRISRLRRLAEKIGSPALTAAISEATKAVLRAQGLN</sequence>
<name>A0A6J7HXM3_9ZZZZ</name>
<evidence type="ECO:0000313" key="1">
    <source>
        <dbReference type="EMBL" id="CAB4922465.1"/>
    </source>
</evidence>
<accession>A0A6J7HXM3</accession>
<dbReference type="EMBL" id="CAFBMW010000004">
    <property type="protein sequence ID" value="CAB4922465.1"/>
    <property type="molecule type" value="Genomic_DNA"/>
</dbReference>
<organism evidence="1">
    <name type="scientific">freshwater metagenome</name>
    <dbReference type="NCBI Taxonomy" id="449393"/>
    <lineage>
        <taxon>unclassified sequences</taxon>
        <taxon>metagenomes</taxon>
        <taxon>ecological metagenomes</taxon>
    </lineage>
</organism>
<gene>
    <name evidence="1" type="ORF">UFOPK3662_00705</name>
</gene>
<proteinExistence type="predicted"/>
<protein>
    <submittedName>
        <fullName evidence="1">Unannotated protein</fullName>
    </submittedName>
</protein>
<dbReference type="AlphaFoldDB" id="A0A6J7HXM3"/>